<dbReference type="InterPro" id="IPR006016">
    <property type="entry name" value="UspA"/>
</dbReference>
<dbReference type="CDD" id="cd00293">
    <property type="entry name" value="USP-like"/>
    <property type="match status" value="1"/>
</dbReference>
<dbReference type="Gene3D" id="3.40.50.620">
    <property type="entry name" value="HUPs"/>
    <property type="match status" value="1"/>
</dbReference>
<dbReference type="PANTHER" id="PTHR43010:SF1">
    <property type="entry name" value="USPA DOMAIN-CONTAINING PROTEIN"/>
    <property type="match status" value="1"/>
</dbReference>
<accession>A0A553BAD2</accession>
<dbReference type="InterPro" id="IPR051688">
    <property type="entry name" value="USP_A"/>
</dbReference>
<evidence type="ECO:0000313" key="3">
    <source>
        <dbReference type="EMBL" id="TRX05214.1"/>
    </source>
</evidence>
<name>A0A553BAD2_9FLAO</name>
<dbReference type="InterPro" id="IPR006015">
    <property type="entry name" value="Universal_stress_UspA"/>
</dbReference>
<dbReference type="EMBL" id="VJZL01000051">
    <property type="protein sequence ID" value="TRX05214.1"/>
    <property type="molecule type" value="Genomic_DNA"/>
</dbReference>
<evidence type="ECO:0000259" key="2">
    <source>
        <dbReference type="Pfam" id="PF00582"/>
    </source>
</evidence>
<comment type="caution">
    <text evidence="3">The sequence shown here is derived from an EMBL/GenBank/DDBJ whole genome shotgun (WGS) entry which is preliminary data.</text>
</comment>
<evidence type="ECO:0000256" key="1">
    <source>
        <dbReference type="ARBA" id="ARBA00008791"/>
    </source>
</evidence>
<dbReference type="SUPFAM" id="SSF52402">
    <property type="entry name" value="Adenine nucleotide alpha hydrolases-like"/>
    <property type="match status" value="1"/>
</dbReference>
<dbReference type="OrthoDB" id="9788959at2"/>
<dbReference type="Proteomes" id="UP000318669">
    <property type="component" value="Unassembled WGS sequence"/>
</dbReference>
<dbReference type="InterPro" id="IPR014729">
    <property type="entry name" value="Rossmann-like_a/b/a_fold"/>
</dbReference>
<comment type="similarity">
    <text evidence="1">Belongs to the universal stress protein A family.</text>
</comment>
<dbReference type="PANTHER" id="PTHR43010">
    <property type="entry name" value="UNIVERSAL STRESS PROTEIN SLR1230"/>
    <property type="match status" value="1"/>
</dbReference>
<dbReference type="Pfam" id="PF00582">
    <property type="entry name" value="Usp"/>
    <property type="match status" value="1"/>
</dbReference>
<evidence type="ECO:0000313" key="4">
    <source>
        <dbReference type="Proteomes" id="UP000318669"/>
    </source>
</evidence>
<feature type="domain" description="UspA" evidence="2">
    <location>
        <begin position="14"/>
        <end position="159"/>
    </location>
</feature>
<gene>
    <name evidence="3" type="ORF">FNW11_16505</name>
</gene>
<proteinExistence type="inferred from homology"/>
<protein>
    <submittedName>
        <fullName evidence="3">Universal stress protein</fullName>
    </submittedName>
</protein>
<sequence length="160" mass="17703">MSQMRNEFSGEKRMKILLATDGSKYSKTAINEIANRPFPPKTEVCILAAYEITPIVNTLEPMGVYHEYYAQFDENAFKNAEKNAKSAAKILENKNPNLLVTTKVVAGSPKSIILDEAEKFKADLIIVGSHGYGAIERFVLGSVAHSVALHAKCFVEIVRK</sequence>
<dbReference type="AlphaFoldDB" id="A0A553BAD2"/>
<dbReference type="PRINTS" id="PR01438">
    <property type="entry name" value="UNVRSLSTRESS"/>
</dbReference>
<organism evidence="3 4">
    <name type="scientific">Flavobacterium gawalongense</name>
    <dbReference type="NCBI Taxonomy" id="2594432"/>
    <lineage>
        <taxon>Bacteria</taxon>
        <taxon>Pseudomonadati</taxon>
        <taxon>Bacteroidota</taxon>
        <taxon>Flavobacteriia</taxon>
        <taxon>Flavobacteriales</taxon>
        <taxon>Flavobacteriaceae</taxon>
        <taxon>Flavobacterium</taxon>
    </lineage>
</organism>
<reference evidence="3 4" key="1">
    <citation type="submission" date="2019-07" db="EMBL/GenBank/DDBJ databases">
        <title>Novel species of Flavobacterium.</title>
        <authorList>
            <person name="Liu Q."/>
            <person name="Xin Y.-H."/>
        </authorList>
    </citation>
    <scope>NUCLEOTIDE SEQUENCE [LARGE SCALE GENOMIC DNA]</scope>
    <source>
        <strain evidence="3 4">GSR22</strain>
    </source>
</reference>